<name>A0ABS2M7X8_9ACTN</name>
<gene>
    <name evidence="1" type="ORF">JOE61_001114</name>
</gene>
<evidence type="ECO:0008006" key="3">
    <source>
        <dbReference type="Google" id="ProtNLM"/>
    </source>
</evidence>
<protein>
    <recommendedName>
        <fullName evidence="3">HEAT repeat domain-containing protein</fullName>
    </recommendedName>
</protein>
<dbReference type="Proteomes" id="UP000732378">
    <property type="component" value="Unassembled WGS sequence"/>
</dbReference>
<sequence length="516" mass="55716">MPDDPSTMRSPSFNADARTSWLLATSRSCSVDPTVASRSSFVERLRELDVSADLSRVSRWESGAHTVPAKVVLGYERAIGAPEGVLLAAQRGVFRTSDPRTPVPEEVHFSRDDTPADELVSNLLGRATDLASAMSGADWLHLAVELTRFEMVLLPAETWSTVCSRLISELARTTGGDRLRRYEAAITLVSHPVAQRHVVQALGAWLVDPQVQVVSPMLSLLQHVRNDGASKLVLRLLDADNRALSQGAVQVAAAKAARGHFQGAALALLEQRAIRELVTPQGHSGIDILDLTTHLPGSSYQRVLMTLRDAQLRNRVTQARETRCLLVPETSRTLSRDIATKAQTASPKMYAAEPDLLLQRLVGEALFHVHGARRSMAVNLLRVSPYGSSVADACLSLASADSEFVGARAWETIWQLGTGSRRDEVVRLAGNGRHPWMQRRALTALGHSGAPLDDVEAAQVVEATLTTSHRGVRNAGLLALGLGSPSSLGLMDSLPADQRAAATWWLKVGPSIVDGD</sequence>
<comment type="caution">
    <text evidence="1">The sequence shown here is derived from an EMBL/GenBank/DDBJ whole genome shotgun (WGS) entry which is preliminary data.</text>
</comment>
<evidence type="ECO:0000313" key="2">
    <source>
        <dbReference type="Proteomes" id="UP000732378"/>
    </source>
</evidence>
<evidence type="ECO:0000313" key="1">
    <source>
        <dbReference type="EMBL" id="MBM7507300.1"/>
    </source>
</evidence>
<keyword evidence="2" id="KW-1185">Reference proteome</keyword>
<reference evidence="1 2" key="1">
    <citation type="submission" date="2021-01" db="EMBL/GenBank/DDBJ databases">
        <title>Sequencing the genomes of 1000 actinobacteria strains.</title>
        <authorList>
            <person name="Klenk H.-P."/>
        </authorList>
    </citation>
    <scope>NUCLEOTIDE SEQUENCE [LARGE SCALE GENOMIC DNA]</scope>
    <source>
        <strain evidence="1 2">DSM 18239</strain>
    </source>
</reference>
<organism evidence="1 2">
    <name type="scientific">Nocardioides salarius</name>
    <dbReference type="NCBI Taxonomy" id="374513"/>
    <lineage>
        <taxon>Bacteria</taxon>
        <taxon>Bacillati</taxon>
        <taxon>Actinomycetota</taxon>
        <taxon>Actinomycetes</taxon>
        <taxon>Propionibacteriales</taxon>
        <taxon>Nocardioidaceae</taxon>
        <taxon>Nocardioides</taxon>
    </lineage>
</organism>
<dbReference type="RefSeq" id="WP_193669052.1">
    <property type="nucleotide sequence ID" value="NZ_JACDTV010000007.1"/>
</dbReference>
<dbReference type="EMBL" id="JAFBBZ010000001">
    <property type="protein sequence ID" value="MBM7507300.1"/>
    <property type="molecule type" value="Genomic_DNA"/>
</dbReference>
<proteinExistence type="predicted"/>
<accession>A0ABS2M7X8</accession>